<accession>A0A8S5NQI1</accession>
<proteinExistence type="predicted"/>
<protein>
    <submittedName>
        <fullName evidence="1">Uncharacterized protein</fullName>
    </submittedName>
</protein>
<name>A0A8S5NQI1_9CAUD</name>
<reference evidence="1" key="1">
    <citation type="journal article" date="2021" name="Proc. Natl. Acad. Sci. U.S.A.">
        <title>A Catalog of Tens of Thousands of Viruses from Human Metagenomes Reveals Hidden Associations with Chronic Diseases.</title>
        <authorList>
            <person name="Tisza M.J."/>
            <person name="Buck C.B."/>
        </authorList>
    </citation>
    <scope>NUCLEOTIDE SEQUENCE</scope>
    <source>
        <strain evidence="1">Ctr0w28</strain>
    </source>
</reference>
<organism evidence="1">
    <name type="scientific">Myoviridae sp. ctr0w28</name>
    <dbReference type="NCBI Taxonomy" id="2826703"/>
    <lineage>
        <taxon>Viruses</taxon>
        <taxon>Duplodnaviria</taxon>
        <taxon>Heunggongvirae</taxon>
        <taxon>Uroviricota</taxon>
        <taxon>Caudoviricetes</taxon>
    </lineage>
</organism>
<sequence length="77" mass="8749">MRSPVYTKAVKEKRDILRELYGGMMTVADLTIELGYKDRKSTKEWITQVALPGTMVGSRIRYDTDLVARTLVDARGI</sequence>
<evidence type="ECO:0000313" key="1">
    <source>
        <dbReference type="EMBL" id="DAD96998.1"/>
    </source>
</evidence>
<dbReference type="EMBL" id="BK015227">
    <property type="protein sequence ID" value="DAD96998.1"/>
    <property type="molecule type" value="Genomic_DNA"/>
</dbReference>